<feature type="region of interest" description="Disordered" evidence="1">
    <location>
        <begin position="143"/>
        <end position="223"/>
    </location>
</feature>
<reference evidence="2" key="3">
    <citation type="journal article" date="2017" name="Nature">
        <title>Genome sequence of the progenitor of the wheat D genome Aegilops tauschii.</title>
        <authorList>
            <person name="Luo M.C."/>
            <person name="Gu Y.Q."/>
            <person name="Puiu D."/>
            <person name="Wang H."/>
            <person name="Twardziok S.O."/>
            <person name="Deal K.R."/>
            <person name="Huo N."/>
            <person name="Zhu T."/>
            <person name="Wang L."/>
            <person name="Wang Y."/>
            <person name="McGuire P.E."/>
            <person name="Liu S."/>
            <person name="Long H."/>
            <person name="Ramasamy R.K."/>
            <person name="Rodriguez J.C."/>
            <person name="Van S.L."/>
            <person name="Yuan L."/>
            <person name="Wang Z."/>
            <person name="Xia Z."/>
            <person name="Xiao L."/>
            <person name="Anderson O.D."/>
            <person name="Ouyang S."/>
            <person name="Liang Y."/>
            <person name="Zimin A.V."/>
            <person name="Pertea G."/>
            <person name="Qi P."/>
            <person name="Bennetzen J.L."/>
            <person name="Dai X."/>
            <person name="Dawson M.W."/>
            <person name="Muller H.G."/>
            <person name="Kugler K."/>
            <person name="Rivarola-Duarte L."/>
            <person name="Spannagl M."/>
            <person name="Mayer K.F.X."/>
            <person name="Lu F.H."/>
            <person name="Bevan M.W."/>
            <person name="Leroy P."/>
            <person name="Li P."/>
            <person name="You F.M."/>
            <person name="Sun Q."/>
            <person name="Liu Z."/>
            <person name="Lyons E."/>
            <person name="Wicker T."/>
            <person name="Salzberg S.L."/>
            <person name="Devos K.M."/>
            <person name="Dvorak J."/>
        </authorList>
    </citation>
    <scope>NUCLEOTIDE SEQUENCE [LARGE SCALE GENOMIC DNA]</scope>
    <source>
        <strain evidence="2">cv. AL8/78</strain>
    </source>
</reference>
<name>A0A453B2K2_AEGTS</name>
<organism evidence="2 3">
    <name type="scientific">Aegilops tauschii subsp. strangulata</name>
    <name type="common">Goatgrass</name>
    <dbReference type="NCBI Taxonomy" id="200361"/>
    <lineage>
        <taxon>Eukaryota</taxon>
        <taxon>Viridiplantae</taxon>
        <taxon>Streptophyta</taxon>
        <taxon>Embryophyta</taxon>
        <taxon>Tracheophyta</taxon>
        <taxon>Spermatophyta</taxon>
        <taxon>Magnoliopsida</taxon>
        <taxon>Liliopsida</taxon>
        <taxon>Poales</taxon>
        <taxon>Poaceae</taxon>
        <taxon>BOP clade</taxon>
        <taxon>Pooideae</taxon>
        <taxon>Triticodae</taxon>
        <taxon>Triticeae</taxon>
        <taxon>Triticinae</taxon>
        <taxon>Aegilops</taxon>
    </lineage>
</organism>
<evidence type="ECO:0000256" key="1">
    <source>
        <dbReference type="SAM" id="MobiDB-lite"/>
    </source>
</evidence>
<reference evidence="3" key="2">
    <citation type="journal article" date="2017" name="Nat. Plants">
        <title>The Aegilops tauschii genome reveals multiple impacts of transposons.</title>
        <authorList>
            <person name="Zhao G."/>
            <person name="Zou C."/>
            <person name="Li K."/>
            <person name="Wang K."/>
            <person name="Li T."/>
            <person name="Gao L."/>
            <person name="Zhang X."/>
            <person name="Wang H."/>
            <person name="Yang Z."/>
            <person name="Liu X."/>
            <person name="Jiang W."/>
            <person name="Mao L."/>
            <person name="Kong X."/>
            <person name="Jiao Y."/>
            <person name="Jia J."/>
        </authorList>
    </citation>
    <scope>NUCLEOTIDE SEQUENCE [LARGE SCALE GENOMIC DNA]</scope>
    <source>
        <strain evidence="3">cv. AL8/78</strain>
    </source>
</reference>
<proteinExistence type="predicted"/>
<dbReference type="Proteomes" id="UP000015105">
    <property type="component" value="Chromosome 2D"/>
</dbReference>
<dbReference type="EnsemblPlants" id="AET2Gv20344300.8">
    <property type="protein sequence ID" value="AET2Gv20344300.8"/>
    <property type="gene ID" value="AET2Gv20344300"/>
</dbReference>
<feature type="compositionally biased region" description="Pro residues" evidence="1">
    <location>
        <begin position="201"/>
        <end position="212"/>
    </location>
</feature>
<dbReference type="AlphaFoldDB" id="A0A453B2K2"/>
<dbReference type="Gramene" id="AET2Gv20344300.8">
    <property type="protein sequence ID" value="AET2Gv20344300.8"/>
    <property type="gene ID" value="AET2Gv20344300"/>
</dbReference>
<evidence type="ECO:0000313" key="3">
    <source>
        <dbReference type="Proteomes" id="UP000015105"/>
    </source>
</evidence>
<sequence>CGDSWTSSTCSRANQGSADARRAGGWSSSCAGASRSAGAAKRSAGGVQAASFASAVAGYMLAAAPVAGRQGPAVYRSCFSEQELWGSAPLQLNYYCTRAVDVHIARQFPSGRSHFTYLILLTKKPSCTQISASVHTAHHALTRLESKQTEAGASRRPCRRRGFVSPAKRTPSPSDGPADGPPCPPAAPRLCPRLAQDLPPGTVPWPHQPMPSPGARRPTPSTAGTWEHSTVLRLAVPSDALHLDGSCPLPPAARRWGSAGPAPPLPRKELFLLLSGVWESAVQALLELGRGTGEGRQKGDHLH</sequence>
<reference evidence="3" key="1">
    <citation type="journal article" date="2014" name="Science">
        <title>Ancient hybridizations among the ancestral genomes of bread wheat.</title>
        <authorList>
            <consortium name="International Wheat Genome Sequencing Consortium,"/>
            <person name="Marcussen T."/>
            <person name="Sandve S.R."/>
            <person name="Heier L."/>
            <person name="Spannagl M."/>
            <person name="Pfeifer M."/>
            <person name="Jakobsen K.S."/>
            <person name="Wulff B.B."/>
            <person name="Steuernagel B."/>
            <person name="Mayer K.F."/>
            <person name="Olsen O.A."/>
        </authorList>
    </citation>
    <scope>NUCLEOTIDE SEQUENCE [LARGE SCALE GENOMIC DNA]</scope>
    <source>
        <strain evidence="3">cv. AL8/78</strain>
    </source>
</reference>
<keyword evidence="3" id="KW-1185">Reference proteome</keyword>
<evidence type="ECO:0000313" key="2">
    <source>
        <dbReference type="EnsemblPlants" id="AET2Gv20344300.8"/>
    </source>
</evidence>
<reference evidence="2" key="5">
    <citation type="journal article" date="2021" name="G3 (Bethesda)">
        <title>Aegilops tauschii genome assembly Aet v5.0 features greater sequence contiguity and improved annotation.</title>
        <authorList>
            <person name="Wang L."/>
            <person name="Zhu T."/>
            <person name="Rodriguez J.C."/>
            <person name="Deal K.R."/>
            <person name="Dubcovsky J."/>
            <person name="McGuire P.E."/>
            <person name="Lux T."/>
            <person name="Spannagl M."/>
            <person name="Mayer K.F.X."/>
            <person name="Baldrich P."/>
            <person name="Meyers B.C."/>
            <person name="Huo N."/>
            <person name="Gu Y.Q."/>
            <person name="Zhou H."/>
            <person name="Devos K.M."/>
            <person name="Bennetzen J.L."/>
            <person name="Unver T."/>
            <person name="Budak H."/>
            <person name="Gulick P.J."/>
            <person name="Galiba G."/>
            <person name="Kalapos B."/>
            <person name="Nelson D.R."/>
            <person name="Li P."/>
            <person name="You F.M."/>
            <person name="Luo M.C."/>
            <person name="Dvorak J."/>
        </authorList>
    </citation>
    <scope>NUCLEOTIDE SEQUENCE [LARGE SCALE GENOMIC DNA]</scope>
    <source>
        <strain evidence="2">cv. AL8/78</strain>
    </source>
</reference>
<protein>
    <submittedName>
        <fullName evidence="2">Uncharacterized protein</fullName>
    </submittedName>
</protein>
<reference evidence="2" key="4">
    <citation type="submission" date="2019-03" db="UniProtKB">
        <authorList>
            <consortium name="EnsemblPlants"/>
        </authorList>
    </citation>
    <scope>IDENTIFICATION</scope>
</reference>
<accession>A0A453B2K2</accession>